<evidence type="ECO:0000256" key="5">
    <source>
        <dbReference type="ARBA" id="ARBA00023242"/>
    </source>
</evidence>
<evidence type="ECO:0000256" key="1">
    <source>
        <dbReference type="ARBA" id="ARBA00004123"/>
    </source>
</evidence>
<dbReference type="SUPFAM" id="SSF54211">
    <property type="entry name" value="Ribosomal protein S5 domain 2-like"/>
    <property type="match status" value="1"/>
</dbReference>
<sequence length="381" mass="42538">MEIEQSLSPVPVPKDPPKIHRLDESVVNRIAAGEVIQRPVSAVKELVENSLDAHSTSINVVVKDGGLKLIQVSDDGHGIRYEDLPILCERHTTSKLSTYEDLQSIKSMGFRGEALASMTYVAHVTVTTITEGQLHGYRVSYRDGVMVEQPKACAAVKGTQIMIENLFYNMIARRKTLQNSSDDYSKIIDLLCRFSIHHINVSFSCRKHGAARADVHSVATSSRLDSIRSVYGVSVSRNLIKIEASDSDPSSSVFDMNGFISNSNYIAKKTTMVLFINDRLVECSALKRALEIVYAATLPKASKPFVYMSIVLPPEHIDVNVHPTKREVSLLNQEIIVDKIQMAVESKLRSSDEAKIFHEQVHLKLGSEAQYLNFSYRSRIF</sequence>
<dbReference type="GO" id="GO:0032300">
    <property type="term" value="C:mismatch repair complex"/>
    <property type="evidence" value="ECO:0007669"/>
    <property type="project" value="InterPro"/>
</dbReference>
<proteinExistence type="inferred from homology"/>
<keyword evidence="4" id="KW-0234">DNA repair</keyword>
<dbReference type="Pfam" id="PF01119">
    <property type="entry name" value="DNA_mis_repair"/>
    <property type="match status" value="1"/>
</dbReference>
<dbReference type="PANTHER" id="PTHR10073">
    <property type="entry name" value="DNA MISMATCH REPAIR PROTEIN MLH, PMS, MUTL"/>
    <property type="match status" value="1"/>
</dbReference>
<dbReference type="PROSITE" id="PS00058">
    <property type="entry name" value="DNA_MISMATCH_REPAIR_1"/>
    <property type="match status" value="1"/>
</dbReference>
<dbReference type="GO" id="GO:0005634">
    <property type="term" value="C:nucleus"/>
    <property type="evidence" value="ECO:0007669"/>
    <property type="project" value="UniProtKB-SubCell"/>
</dbReference>
<feature type="domain" description="DNA mismatch repair protein S5" evidence="6">
    <location>
        <begin position="227"/>
        <end position="349"/>
    </location>
</feature>
<dbReference type="GO" id="GO:0006298">
    <property type="term" value="P:mismatch repair"/>
    <property type="evidence" value="ECO:0007669"/>
    <property type="project" value="InterPro"/>
</dbReference>
<dbReference type="GO" id="GO:0030983">
    <property type="term" value="F:mismatched DNA binding"/>
    <property type="evidence" value="ECO:0007669"/>
    <property type="project" value="InterPro"/>
</dbReference>
<accession>A0A2C9WFK8</accession>
<keyword evidence="3" id="KW-0227">DNA damage</keyword>
<dbReference type="InterPro" id="IPR014762">
    <property type="entry name" value="DNA_mismatch_repair_CS"/>
</dbReference>
<organism evidence="7">
    <name type="scientific">Manihot esculenta</name>
    <name type="common">Cassava</name>
    <name type="synonym">Jatropha manihot</name>
    <dbReference type="NCBI Taxonomy" id="3983"/>
    <lineage>
        <taxon>Eukaryota</taxon>
        <taxon>Viridiplantae</taxon>
        <taxon>Streptophyta</taxon>
        <taxon>Embryophyta</taxon>
        <taxon>Tracheophyta</taxon>
        <taxon>Spermatophyta</taxon>
        <taxon>Magnoliopsida</taxon>
        <taxon>eudicotyledons</taxon>
        <taxon>Gunneridae</taxon>
        <taxon>Pentapetalae</taxon>
        <taxon>rosids</taxon>
        <taxon>fabids</taxon>
        <taxon>Malpighiales</taxon>
        <taxon>Euphorbiaceae</taxon>
        <taxon>Crotonoideae</taxon>
        <taxon>Manihoteae</taxon>
        <taxon>Manihot</taxon>
    </lineage>
</organism>
<gene>
    <name evidence="7" type="ORF">MANES_02G199100</name>
</gene>
<dbReference type="InterPro" id="IPR036890">
    <property type="entry name" value="HATPase_C_sf"/>
</dbReference>
<evidence type="ECO:0000259" key="6">
    <source>
        <dbReference type="SMART" id="SM01340"/>
    </source>
</evidence>
<dbReference type="AlphaFoldDB" id="A0A2C9WFK8"/>
<dbReference type="InterPro" id="IPR038973">
    <property type="entry name" value="MutL/Mlh/Pms-like"/>
</dbReference>
<comment type="similarity">
    <text evidence="2">Belongs to the DNA mismatch repair MutL/HexB family.</text>
</comment>
<dbReference type="InterPro" id="IPR013507">
    <property type="entry name" value="DNA_mismatch_S5_2-like"/>
</dbReference>
<reference evidence="7" key="1">
    <citation type="submission" date="2016-02" db="EMBL/GenBank/DDBJ databases">
        <title>WGS assembly of Manihot esculenta.</title>
        <authorList>
            <person name="Bredeson J.V."/>
            <person name="Prochnik S.E."/>
            <person name="Lyons J.B."/>
            <person name="Schmutz J."/>
            <person name="Grimwood J."/>
            <person name="Vrebalov J."/>
            <person name="Bart R.S."/>
            <person name="Amuge T."/>
            <person name="Ferguson M.E."/>
            <person name="Green R."/>
            <person name="Putnam N."/>
            <person name="Stites J."/>
            <person name="Rounsley S."/>
            <person name="Rokhsar D.S."/>
        </authorList>
    </citation>
    <scope>NUCLEOTIDE SEQUENCE [LARGE SCALE GENOMIC DNA]</scope>
    <source>
        <tissue evidence="7">Leaf</tissue>
    </source>
</reference>
<dbReference type="GO" id="GO:0140664">
    <property type="term" value="F:ATP-dependent DNA damage sensor activity"/>
    <property type="evidence" value="ECO:0007669"/>
    <property type="project" value="InterPro"/>
</dbReference>
<dbReference type="InterPro" id="IPR020568">
    <property type="entry name" value="Ribosomal_Su5_D2-typ_SF"/>
</dbReference>
<dbReference type="CDD" id="cd16926">
    <property type="entry name" value="HATPase_MutL-MLH-PMS-like"/>
    <property type="match status" value="1"/>
</dbReference>
<dbReference type="SMART" id="SM01340">
    <property type="entry name" value="DNA_mis_repair"/>
    <property type="match status" value="1"/>
</dbReference>
<evidence type="ECO:0000256" key="2">
    <source>
        <dbReference type="ARBA" id="ARBA00006082"/>
    </source>
</evidence>
<dbReference type="GO" id="GO:0016887">
    <property type="term" value="F:ATP hydrolysis activity"/>
    <property type="evidence" value="ECO:0007669"/>
    <property type="project" value="InterPro"/>
</dbReference>
<dbReference type="Pfam" id="PF13589">
    <property type="entry name" value="HATPase_c_3"/>
    <property type="match status" value="1"/>
</dbReference>
<dbReference type="STRING" id="3983.A0A2C9WFK8"/>
<dbReference type="InterPro" id="IPR014721">
    <property type="entry name" value="Ribsml_uS5_D2-typ_fold_subgr"/>
</dbReference>
<dbReference type="PANTHER" id="PTHR10073:SF12">
    <property type="entry name" value="DNA MISMATCH REPAIR PROTEIN MLH1"/>
    <property type="match status" value="1"/>
</dbReference>
<keyword evidence="5" id="KW-0539">Nucleus</keyword>
<dbReference type="GO" id="GO:0005524">
    <property type="term" value="F:ATP binding"/>
    <property type="evidence" value="ECO:0007669"/>
    <property type="project" value="InterPro"/>
</dbReference>
<dbReference type="NCBIfam" id="TIGR00585">
    <property type="entry name" value="mutl"/>
    <property type="match status" value="1"/>
</dbReference>
<dbReference type="CDD" id="cd03483">
    <property type="entry name" value="MutL_Trans_MLH1"/>
    <property type="match status" value="1"/>
</dbReference>
<evidence type="ECO:0000256" key="4">
    <source>
        <dbReference type="ARBA" id="ARBA00023204"/>
    </source>
</evidence>
<dbReference type="InterPro" id="IPR002099">
    <property type="entry name" value="MutL/Mlh/PMS"/>
</dbReference>
<dbReference type="Gene3D" id="3.30.230.10">
    <property type="match status" value="1"/>
</dbReference>
<evidence type="ECO:0000313" key="7">
    <source>
        <dbReference type="EMBL" id="OAY58684.1"/>
    </source>
</evidence>
<dbReference type="SUPFAM" id="SSF55874">
    <property type="entry name" value="ATPase domain of HSP90 chaperone/DNA topoisomerase II/histidine kinase"/>
    <property type="match status" value="1"/>
</dbReference>
<dbReference type="FunFam" id="3.30.230.10:FF:000014">
    <property type="entry name" value="DNA mismatch repair protein Mlh1"/>
    <property type="match status" value="1"/>
</dbReference>
<comment type="subcellular location">
    <subcellularLocation>
        <location evidence="1">Nucleus</location>
    </subcellularLocation>
</comment>
<dbReference type="Gene3D" id="3.30.565.10">
    <property type="entry name" value="Histidine kinase-like ATPase, C-terminal domain"/>
    <property type="match status" value="1"/>
</dbReference>
<evidence type="ECO:0000256" key="3">
    <source>
        <dbReference type="ARBA" id="ARBA00022763"/>
    </source>
</evidence>
<dbReference type="FunFam" id="3.30.565.10:FF:000043">
    <property type="entry name" value="DNA mismatch repair protein MLH1"/>
    <property type="match status" value="1"/>
</dbReference>
<dbReference type="EMBL" id="CM004388">
    <property type="protein sequence ID" value="OAY58684.1"/>
    <property type="molecule type" value="Genomic_DNA"/>
</dbReference>
<name>A0A2C9WFK8_MANES</name>
<protein>
    <recommendedName>
        <fullName evidence="6">DNA mismatch repair protein S5 domain-containing protein</fullName>
    </recommendedName>
</protein>